<sequence>MSYTNFNHKSWGAQLLALAALTVPPVSLAQIQLGDNIQLSGFGTISAAKTDNETPILFSRDITDEWCFDCDTTLGFQLNWQITTKLRTAVQVIKRPQDEFSSPELERAYIEYAFDSVRVQAGRLRVPLYIMSEYYYVSSAYPWLRLPSTVYNNNLGITHYEGISADWSFLVNDQIQVSINPYIAIPDKDDFELYGDKFTLDTVYAFGLSAEVYIEETLLHLAFSEIKTEQEGLISGDDTYELTFVSLGLSHYLTDALHLQAETLLESELYANWYVSLDYHLGQLTPYIQYGQARKNRAFESYLVGFRYDLTPQINTSVEWQRFSGRKNIISGEFTEPQNPQQPFASKVDLISIGISFTF</sequence>
<comment type="caution">
    <text evidence="2">The sequence shown here is derived from an EMBL/GenBank/DDBJ whole genome shotgun (WGS) entry which is preliminary data.</text>
</comment>
<dbReference type="AlphaFoldDB" id="E8MBB8"/>
<accession>E8MBB8</accession>
<dbReference type="EMBL" id="AEVT01000099">
    <property type="protein sequence ID" value="EGA68701.1"/>
    <property type="molecule type" value="Genomic_DNA"/>
</dbReference>
<dbReference type="GeneID" id="95570847"/>
<organism evidence="2 3">
    <name type="scientific">Vibrio sinaloensis DSM 21326</name>
    <dbReference type="NCBI Taxonomy" id="945550"/>
    <lineage>
        <taxon>Bacteria</taxon>
        <taxon>Pseudomonadati</taxon>
        <taxon>Pseudomonadota</taxon>
        <taxon>Gammaproteobacteria</taxon>
        <taxon>Vibrionales</taxon>
        <taxon>Vibrionaceae</taxon>
        <taxon>Vibrio</taxon>
        <taxon>Vibrio oreintalis group</taxon>
    </lineage>
</organism>
<dbReference type="OrthoDB" id="197869at2"/>
<dbReference type="RefSeq" id="WP_008080028.1">
    <property type="nucleotide sequence ID" value="NZ_AEVT01000099.1"/>
</dbReference>
<keyword evidence="1" id="KW-0732">Signal</keyword>
<dbReference type="SUPFAM" id="SSF56935">
    <property type="entry name" value="Porins"/>
    <property type="match status" value="1"/>
</dbReference>
<feature type="signal peptide" evidence="1">
    <location>
        <begin position="1"/>
        <end position="29"/>
    </location>
</feature>
<proteinExistence type="predicted"/>
<dbReference type="Proteomes" id="UP000006228">
    <property type="component" value="Unassembled WGS sequence"/>
</dbReference>
<reference evidence="2 3" key="1">
    <citation type="journal article" date="2012" name="Int. J. Syst. Evol. Microbiol.">
        <title>Vibrio caribbeanicus sp. nov., isolated from the marine sponge Scleritoderma cyanea.</title>
        <authorList>
            <person name="Hoffmann M."/>
            <person name="Monday S.R."/>
            <person name="Allard M.W."/>
            <person name="Strain E.A."/>
            <person name="Whittaker P."/>
            <person name="Naum M."/>
            <person name="McCarthy P.J."/>
            <person name="Lopez J.V."/>
            <person name="Fischer M."/>
            <person name="Brown E.W."/>
        </authorList>
    </citation>
    <scope>NUCLEOTIDE SEQUENCE [LARGE SCALE GENOMIC DNA]</scope>
    <source>
        <strain evidence="3">DSMZ 21326</strain>
    </source>
</reference>
<name>E8MBB8_PHOS4</name>
<gene>
    <name evidence="2" type="ORF">VISI1226_03635</name>
</gene>
<evidence type="ECO:0000256" key="1">
    <source>
        <dbReference type="SAM" id="SignalP"/>
    </source>
</evidence>
<evidence type="ECO:0000313" key="3">
    <source>
        <dbReference type="Proteomes" id="UP000006228"/>
    </source>
</evidence>
<feature type="chain" id="PRO_5003228120" description="Sulfate ABC transporter permease" evidence="1">
    <location>
        <begin position="30"/>
        <end position="359"/>
    </location>
</feature>
<evidence type="ECO:0000313" key="2">
    <source>
        <dbReference type="EMBL" id="EGA68701.1"/>
    </source>
</evidence>
<protein>
    <recommendedName>
        <fullName evidence="4">Sulfate ABC transporter permease</fullName>
    </recommendedName>
</protein>
<evidence type="ECO:0008006" key="4">
    <source>
        <dbReference type="Google" id="ProtNLM"/>
    </source>
</evidence>
<dbReference type="eggNOG" id="COG3203">
    <property type="taxonomic scope" value="Bacteria"/>
</dbReference>